<feature type="compositionally biased region" description="Basic residues" evidence="7">
    <location>
        <begin position="432"/>
        <end position="441"/>
    </location>
</feature>
<keyword evidence="2 6" id="KW-0378">Hydrolase</keyword>
<feature type="compositionally biased region" description="Basic and acidic residues" evidence="7">
    <location>
        <begin position="406"/>
        <end position="431"/>
    </location>
</feature>
<feature type="compositionally biased region" description="Basic and acidic residues" evidence="7">
    <location>
        <begin position="313"/>
        <end position="345"/>
    </location>
</feature>
<dbReference type="InterPro" id="IPR027417">
    <property type="entry name" value="P-loop_NTPase"/>
</dbReference>
<name>A0A238FMD0_9BASI</name>
<dbReference type="SMART" id="SM00487">
    <property type="entry name" value="DEXDc"/>
    <property type="match status" value="1"/>
</dbReference>
<feature type="compositionally biased region" description="Low complexity" evidence="7">
    <location>
        <begin position="139"/>
        <end position="150"/>
    </location>
</feature>
<accession>A0A238FMD0</accession>
<protein>
    <recommendedName>
        <fullName evidence="6">ATP-dependent RNA helicase</fullName>
        <ecNumber evidence="6">3.6.4.13</ecNumber>
    </recommendedName>
</protein>
<dbReference type="GO" id="GO:0005524">
    <property type="term" value="F:ATP binding"/>
    <property type="evidence" value="ECO:0007669"/>
    <property type="project" value="UniProtKB-UniRule"/>
</dbReference>
<dbReference type="PROSITE" id="PS51192">
    <property type="entry name" value="HELICASE_ATP_BIND_1"/>
    <property type="match status" value="1"/>
</dbReference>
<dbReference type="Pfam" id="PF00270">
    <property type="entry name" value="DEAD"/>
    <property type="match status" value="1"/>
</dbReference>
<dbReference type="InterPro" id="IPR014001">
    <property type="entry name" value="Helicase_ATP-bd"/>
</dbReference>
<evidence type="ECO:0000256" key="6">
    <source>
        <dbReference type="RuleBase" id="RU365068"/>
    </source>
</evidence>
<dbReference type="PANTHER" id="PTHR24031">
    <property type="entry name" value="RNA HELICASE"/>
    <property type="match status" value="1"/>
</dbReference>
<evidence type="ECO:0000256" key="5">
    <source>
        <dbReference type="ARBA" id="ARBA00022884"/>
    </source>
</evidence>
<dbReference type="AlphaFoldDB" id="A0A238FMD0"/>
<comment type="domain">
    <text evidence="6">The Q motif is unique to and characteristic of the DEAD box family of RNA helicases and controls ATP binding and hydrolysis.</text>
</comment>
<evidence type="ECO:0000256" key="4">
    <source>
        <dbReference type="ARBA" id="ARBA00022840"/>
    </source>
</evidence>
<evidence type="ECO:0000259" key="8">
    <source>
        <dbReference type="PROSITE" id="PS51192"/>
    </source>
</evidence>
<gene>
    <name evidence="10" type="ORF">BQ2448_7098</name>
</gene>
<comment type="catalytic activity">
    <reaction evidence="6">
        <text>ATP + H2O = ADP + phosphate + H(+)</text>
        <dbReference type="Rhea" id="RHEA:13065"/>
        <dbReference type="ChEBI" id="CHEBI:15377"/>
        <dbReference type="ChEBI" id="CHEBI:15378"/>
        <dbReference type="ChEBI" id="CHEBI:30616"/>
        <dbReference type="ChEBI" id="CHEBI:43474"/>
        <dbReference type="ChEBI" id="CHEBI:456216"/>
        <dbReference type="EC" id="3.6.4.13"/>
    </reaction>
</comment>
<comment type="similarity">
    <text evidence="6">Belongs to the DEAD box helicase family.</text>
</comment>
<feature type="domain" description="Helicase C-terminal" evidence="9">
    <location>
        <begin position="849"/>
        <end position="1009"/>
    </location>
</feature>
<dbReference type="Proteomes" id="UP000198372">
    <property type="component" value="Unassembled WGS sequence"/>
</dbReference>
<feature type="compositionally biased region" description="Basic and acidic residues" evidence="7">
    <location>
        <begin position="354"/>
        <end position="365"/>
    </location>
</feature>
<feature type="domain" description="Helicase ATP-binding" evidence="8">
    <location>
        <begin position="580"/>
        <end position="807"/>
    </location>
</feature>
<dbReference type="GO" id="GO:0003723">
    <property type="term" value="F:RNA binding"/>
    <property type="evidence" value="ECO:0007669"/>
    <property type="project" value="UniProtKB-UniRule"/>
</dbReference>
<evidence type="ECO:0000256" key="2">
    <source>
        <dbReference type="ARBA" id="ARBA00022801"/>
    </source>
</evidence>
<feature type="compositionally biased region" description="Basic residues" evidence="7">
    <location>
        <begin position="260"/>
        <end position="275"/>
    </location>
</feature>
<keyword evidence="4 6" id="KW-0067">ATP-binding</keyword>
<evidence type="ECO:0000313" key="11">
    <source>
        <dbReference type="Proteomes" id="UP000198372"/>
    </source>
</evidence>
<feature type="compositionally biased region" description="Polar residues" evidence="7">
    <location>
        <begin position="289"/>
        <end position="299"/>
    </location>
</feature>
<dbReference type="Gene3D" id="3.40.50.300">
    <property type="entry name" value="P-loop containing nucleotide triphosphate hydrolases"/>
    <property type="match status" value="2"/>
</dbReference>
<evidence type="ECO:0000313" key="10">
    <source>
        <dbReference type="EMBL" id="SCV73173.1"/>
    </source>
</evidence>
<sequence>MFNIKRFDPNQAGTSTTTNRASSAAAQTEQQSLDDVALKIQQRKKKRKAFLVEDETVAPVASTSTSAPLPSTATTKGKEVPLSVQDRTGDWKPAPGESPAEREKRLKREKRAAKFGFDPYARPSEDSTSTYQAPPPPTTTTTDTSASTSTREWQPAPGESPAEREKRIKREKRAAKLGLPNPSLGRTYPDSNSGPTNSHSIPPPSSAYPTAYHTEEGAGGATAKEGAGLSTIHPDRLAAPALAREVKPKKPQATTPARLRYLKKKKLRANGRKRGMASSGSKKDGSTVGGTSEMGTSVVGNEMGDRDEEERGEGEGERVEEDGKTVERKKVKDEEELRIIAEKKAERKAKRDTKKAEIRKLRAEGGVEPPTKPRVIATKPTVSAPSPVKTGLVTVKAVPSVVEEIVGDKPAEPTEEEIEKRKEEEARLARKEAKRQKRATRHQVDETAQGEVVNLDGPPTLIPTAHTIGRNVAEKPIPIEADPVPQRAAEEDPSPLLRLPSATRPAPPSKKTLSELNVHESVRDKRIVDPERKVRFDDDALGLGERGRKRLAEMGLQEAFAVQTEVLPLLLPSGEPMSLYSPFRPPRDLCVSAPTGSGKTLSYVVPIVETLAPRIVTRLRALVVLPTRDLVGQVRETFEAFGKGLGLKIGTATGQHSFTHEQASLVGENASATLEGGSSLVDILIVTPGRLMDHLRSTPGFSLQHLRYLVVDEADRLLTQSFNEWLPAVLAALDPPPTASTTSIETSASPDRADIQAPAWWDTSTGRCPSELDVRSVSSCQKLLFSATLSRDPAKIDALHLHRPLYVSVEDALDPHVEDEAIDQELKFTFPALLQEWMIVSPSTHKPLYLLHLLHNLSVEASLCFTKSVEAANRLAKLVELFEEARKARGAEVGEGKNVAVVKAYSSDLAPLERMKMLAAFKKGEIQMLICSDLISRGIDLPHVSHVISYDIPADMRKYVHRVGRTARAGKAGDAWSLVEDQEVAPFKAIMKAAQHWEQVKRVRVKDSQVEGFIEDYQIALEKLKVHYATGPATATVAQAVA</sequence>
<dbReference type="GO" id="GO:0003724">
    <property type="term" value="F:RNA helicase activity"/>
    <property type="evidence" value="ECO:0007669"/>
    <property type="project" value="UniProtKB-EC"/>
</dbReference>
<dbReference type="CDD" id="cd18787">
    <property type="entry name" value="SF2_C_DEAD"/>
    <property type="match status" value="1"/>
</dbReference>
<dbReference type="EMBL" id="FMSP01000017">
    <property type="protein sequence ID" value="SCV73173.1"/>
    <property type="molecule type" value="Genomic_DNA"/>
</dbReference>
<feature type="region of interest" description="Disordered" evidence="7">
    <location>
        <begin position="1"/>
        <end position="387"/>
    </location>
</feature>
<dbReference type="SMART" id="SM00490">
    <property type="entry name" value="HELICc"/>
    <property type="match status" value="1"/>
</dbReference>
<dbReference type="SUPFAM" id="SSF52540">
    <property type="entry name" value="P-loop containing nucleoside triphosphate hydrolases"/>
    <property type="match status" value="1"/>
</dbReference>
<dbReference type="InterPro" id="IPR000629">
    <property type="entry name" value="RNA-helicase_DEAD-box_CS"/>
</dbReference>
<evidence type="ECO:0000259" key="9">
    <source>
        <dbReference type="PROSITE" id="PS51194"/>
    </source>
</evidence>
<feature type="compositionally biased region" description="Low complexity" evidence="7">
    <location>
        <begin position="12"/>
        <end position="31"/>
    </location>
</feature>
<dbReference type="STRING" id="269621.A0A238FMD0"/>
<evidence type="ECO:0000256" key="1">
    <source>
        <dbReference type="ARBA" id="ARBA00022741"/>
    </source>
</evidence>
<dbReference type="EC" id="3.6.4.13" evidence="6"/>
<keyword evidence="11" id="KW-1185">Reference proteome</keyword>
<dbReference type="OrthoDB" id="3370at2759"/>
<comment type="function">
    <text evidence="6">RNA helicase.</text>
</comment>
<keyword evidence="1 6" id="KW-0547">Nucleotide-binding</keyword>
<dbReference type="PROSITE" id="PS51194">
    <property type="entry name" value="HELICASE_CTER"/>
    <property type="match status" value="1"/>
</dbReference>
<feature type="compositionally biased region" description="Polar residues" evidence="7">
    <location>
        <begin position="189"/>
        <end position="200"/>
    </location>
</feature>
<dbReference type="CDD" id="cd17956">
    <property type="entry name" value="DEADc_DDX51"/>
    <property type="match status" value="1"/>
</dbReference>
<feature type="compositionally biased region" description="Low complexity" evidence="7">
    <location>
        <begin position="57"/>
        <end position="75"/>
    </location>
</feature>
<dbReference type="InterPro" id="IPR001650">
    <property type="entry name" value="Helicase_C-like"/>
</dbReference>
<dbReference type="GO" id="GO:0016787">
    <property type="term" value="F:hydrolase activity"/>
    <property type="evidence" value="ECO:0007669"/>
    <property type="project" value="UniProtKB-KW"/>
</dbReference>
<dbReference type="Pfam" id="PF00271">
    <property type="entry name" value="Helicase_C"/>
    <property type="match status" value="1"/>
</dbReference>
<organism evidence="10 11">
    <name type="scientific">Microbotryum intermedium</name>
    <dbReference type="NCBI Taxonomy" id="269621"/>
    <lineage>
        <taxon>Eukaryota</taxon>
        <taxon>Fungi</taxon>
        <taxon>Dikarya</taxon>
        <taxon>Basidiomycota</taxon>
        <taxon>Pucciniomycotina</taxon>
        <taxon>Microbotryomycetes</taxon>
        <taxon>Microbotryales</taxon>
        <taxon>Microbotryaceae</taxon>
        <taxon>Microbotryum</taxon>
    </lineage>
</organism>
<evidence type="ECO:0000256" key="3">
    <source>
        <dbReference type="ARBA" id="ARBA00022806"/>
    </source>
</evidence>
<dbReference type="InterPro" id="IPR011545">
    <property type="entry name" value="DEAD/DEAH_box_helicase_dom"/>
</dbReference>
<evidence type="ECO:0000256" key="7">
    <source>
        <dbReference type="SAM" id="MobiDB-lite"/>
    </source>
</evidence>
<reference evidence="11" key="1">
    <citation type="submission" date="2016-09" db="EMBL/GenBank/DDBJ databases">
        <authorList>
            <person name="Jeantristanb JTB J.-T."/>
            <person name="Ricardo R."/>
        </authorList>
    </citation>
    <scope>NUCLEOTIDE SEQUENCE [LARGE SCALE GENOMIC DNA]</scope>
</reference>
<feature type="region of interest" description="Disordered" evidence="7">
    <location>
        <begin position="406"/>
        <end position="517"/>
    </location>
</feature>
<proteinExistence type="inferred from homology"/>
<keyword evidence="5 6" id="KW-0694">RNA-binding</keyword>
<keyword evidence="3 6" id="KW-0347">Helicase</keyword>
<dbReference type="PROSITE" id="PS00039">
    <property type="entry name" value="DEAD_ATP_HELICASE"/>
    <property type="match status" value="1"/>
</dbReference>